<evidence type="ECO:0000256" key="3">
    <source>
        <dbReference type="ARBA" id="ARBA00023239"/>
    </source>
</evidence>
<comment type="similarity">
    <text evidence="2 4">Belongs to the pterin-4-alpha-carbinolamine dehydratase family.</text>
</comment>
<comment type="catalytic activity">
    <reaction evidence="1 4">
        <text>(4aS,6R)-4a-hydroxy-L-erythro-5,6,7,8-tetrahydrobiopterin = (6R)-L-erythro-6,7-dihydrobiopterin + H2O</text>
        <dbReference type="Rhea" id="RHEA:11920"/>
        <dbReference type="ChEBI" id="CHEBI:15377"/>
        <dbReference type="ChEBI" id="CHEBI:15642"/>
        <dbReference type="ChEBI" id="CHEBI:43120"/>
        <dbReference type="EC" id="4.2.1.96"/>
    </reaction>
</comment>
<name>A0ABU2C8F9_9BURK</name>
<dbReference type="Gene3D" id="3.30.1360.20">
    <property type="entry name" value="Transcriptional coactivator/pterin dehydratase"/>
    <property type="match status" value="1"/>
</dbReference>
<protein>
    <recommendedName>
        <fullName evidence="4">Putative pterin-4-alpha-carbinolamine dehydratase</fullName>
        <shortName evidence="4">PHS</shortName>
        <ecNumber evidence="4">4.2.1.96</ecNumber>
    </recommendedName>
    <alternativeName>
        <fullName evidence="4">4-alpha-hydroxy-tetrahydropterin dehydratase</fullName>
    </alternativeName>
    <alternativeName>
        <fullName evidence="4">Pterin carbinolamine dehydratase</fullName>
        <shortName evidence="4">PCD</shortName>
    </alternativeName>
</protein>
<dbReference type="InterPro" id="IPR036428">
    <property type="entry name" value="PCD_sf"/>
</dbReference>
<evidence type="ECO:0000313" key="5">
    <source>
        <dbReference type="EMBL" id="MDR7377622.1"/>
    </source>
</evidence>
<evidence type="ECO:0000313" key="6">
    <source>
        <dbReference type="Proteomes" id="UP001180487"/>
    </source>
</evidence>
<dbReference type="GO" id="GO:0008124">
    <property type="term" value="F:4-alpha-hydroxytetrahydrobiopterin dehydratase activity"/>
    <property type="evidence" value="ECO:0007669"/>
    <property type="project" value="UniProtKB-EC"/>
</dbReference>
<evidence type="ECO:0000256" key="1">
    <source>
        <dbReference type="ARBA" id="ARBA00001554"/>
    </source>
</evidence>
<dbReference type="EMBL" id="JAVDXT010000002">
    <property type="protein sequence ID" value="MDR7377622.1"/>
    <property type="molecule type" value="Genomic_DNA"/>
</dbReference>
<dbReference type="InterPro" id="IPR001533">
    <property type="entry name" value="Pterin_deHydtase"/>
</dbReference>
<dbReference type="Proteomes" id="UP001180487">
    <property type="component" value="Unassembled WGS sequence"/>
</dbReference>
<proteinExistence type="inferred from homology"/>
<evidence type="ECO:0000256" key="2">
    <source>
        <dbReference type="ARBA" id="ARBA00006472"/>
    </source>
</evidence>
<dbReference type="RefSeq" id="WP_310373240.1">
    <property type="nucleotide sequence ID" value="NZ_JAVDXT010000002.1"/>
</dbReference>
<dbReference type="NCBIfam" id="NF002017">
    <property type="entry name" value="PRK00823.1-2"/>
    <property type="match status" value="1"/>
</dbReference>
<comment type="caution">
    <text evidence="5">The sequence shown here is derived from an EMBL/GenBank/DDBJ whole genome shotgun (WGS) entry which is preliminary data.</text>
</comment>
<dbReference type="EC" id="4.2.1.96" evidence="4"/>
<dbReference type="HAMAP" id="MF_00434">
    <property type="entry name" value="Pterin_4_alpha"/>
    <property type="match status" value="1"/>
</dbReference>
<keyword evidence="3 4" id="KW-0456">Lyase</keyword>
<organism evidence="5 6">
    <name type="scientific">Rhodoferax ferrireducens</name>
    <dbReference type="NCBI Taxonomy" id="192843"/>
    <lineage>
        <taxon>Bacteria</taxon>
        <taxon>Pseudomonadati</taxon>
        <taxon>Pseudomonadota</taxon>
        <taxon>Betaproteobacteria</taxon>
        <taxon>Burkholderiales</taxon>
        <taxon>Comamonadaceae</taxon>
        <taxon>Rhodoferax</taxon>
    </lineage>
</organism>
<reference evidence="5 6" key="1">
    <citation type="submission" date="2023-07" db="EMBL/GenBank/DDBJ databases">
        <title>Sorghum-associated microbial communities from plants grown in Nebraska, USA.</title>
        <authorList>
            <person name="Schachtman D."/>
        </authorList>
    </citation>
    <scope>NUCLEOTIDE SEQUENCE [LARGE SCALE GENOMIC DNA]</scope>
    <source>
        <strain evidence="5 6">BE313</strain>
    </source>
</reference>
<keyword evidence="6" id="KW-1185">Reference proteome</keyword>
<dbReference type="Pfam" id="PF01329">
    <property type="entry name" value="Pterin_4a"/>
    <property type="match status" value="1"/>
</dbReference>
<dbReference type="SUPFAM" id="SSF55248">
    <property type="entry name" value="PCD-like"/>
    <property type="match status" value="1"/>
</dbReference>
<dbReference type="CDD" id="cd00488">
    <property type="entry name" value="PCD_DCoH"/>
    <property type="match status" value="1"/>
</dbReference>
<evidence type="ECO:0000256" key="4">
    <source>
        <dbReference type="HAMAP-Rule" id="MF_00434"/>
    </source>
</evidence>
<gene>
    <name evidence="5" type="ORF">J2X19_002301</name>
</gene>
<dbReference type="PANTHER" id="PTHR12599">
    <property type="entry name" value="PTERIN-4-ALPHA-CARBINOLAMINE DEHYDRATASE"/>
    <property type="match status" value="1"/>
</dbReference>
<accession>A0ABU2C8F9</accession>
<sequence length="111" mass="12347">MTSDLKKKDWSTQTRRALNAAEIVAKLTHVEGWQLEGDGADIAISKTFRFANYFETIAFVNAAALVAHRQDHHPDLQVSYNRCVVRFNTHDVGGLSVTDFDCAAQLNALLV</sequence>
<dbReference type="PANTHER" id="PTHR12599:SF0">
    <property type="entry name" value="PTERIN-4-ALPHA-CARBINOLAMINE DEHYDRATASE"/>
    <property type="match status" value="1"/>
</dbReference>